<dbReference type="GO" id="GO:0005524">
    <property type="term" value="F:ATP binding"/>
    <property type="evidence" value="ECO:0007669"/>
    <property type="project" value="UniProtKB-UniRule"/>
</dbReference>
<dbReference type="EMBL" id="SMFZ01000002">
    <property type="protein sequence ID" value="TCK22515.1"/>
    <property type="molecule type" value="Genomic_DNA"/>
</dbReference>
<feature type="binding site" evidence="11">
    <location>
        <begin position="215"/>
        <end position="222"/>
    </location>
    <ligand>
        <name>ATP</name>
        <dbReference type="ChEBI" id="CHEBI:30616"/>
    </ligand>
</feature>
<dbReference type="GO" id="GO:0008854">
    <property type="term" value="F:exodeoxyribonuclease V activity"/>
    <property type="evidence" value="ECO:0007669"/>
    <property type="project" value="InterPro"/>
</dbReference>
<comment type="similarity">
    <text evidence="11">Belongs to the RecD family.</text>
</comment>
<comment type="catalytic activity">
    <reaction evidence="11">
        <text>ATP + H2O = ADP + phosphate + H(+)</text>
        <dbReference type="Rhea" id="RHEA:13065"/>
        <dbReference type="ChEBI" id="CHEBI:15377"/>
        <dbReference type="ChEBI" id="CHEBI:15378"/>
        <dbReference type="ChEBI" id="CHEBI:30616"/>
        <dbReference type="ChEBI" id="CHEBI:43474"/>
        <dbReference type="ChEBI" id="CHEBI:456216"/>
        <dbReference type="EC" id="5.6.2.3"/>
    </reaction>
</comment>
<keyword evidence="10 11" id="KW-0413">Isomerase</keyword>
<dbReference type="GO" id="GO:0017116">
    <property type="term" value="F:single-stranded DNA helicase activity"/>
    <property type="evidence" value="ECO:0007669"/>
    <property type="project" value="TreeGrafter"/>
</dbReference>
<evidence type="ECO:0000256" key="1">
    <source>
        <dbReference type="ARBA" id="ARBA00022722"/>
    </source>
</evidence>
<keyword evidence="16" id="KW-1185">Reference proteome</keyword>
<comment type="caution">
    <text evidence="15">The sequence shown here is derived from an EMBL/GenBank/DDBJ whole genome shotgun (WGS) entry which is preliminary data.</text>
</comment>
<dbReference type="EC" id="5.6.2.3" evidence="11"/>
<dbReference type="GO" id="GO:0043139">
    <property type="term" value="F:5'-3' DNA helicase activity"/>
    <property type="evidence" value="ECO:0007669"/>
    <property type="project" value="UniProtKB-UniRule"/>
</dbReference>
<keyword evidence="6 11" id="KW-0269">Exonuclease</keyword>
<keyword evidence="1 11" id="KW-0540">Nuclease</keyword>
<name>A0A4R1HPD1_PSEEN</name>
<comment type="miscellaneous">
    <text evidence="11">In the RecBCD complex, RecB has a slow 3'-5' helicase, an exonuclease activity and loads RecA onto ssDNA, RecD has a fast 5'-3' helicase activity, while RecC stimulates the ATPase and processivity of the RecB helicase and contributes to recognition of the Chi site.</text>
</comment>
<evidence type="ECO:0000313" key="15">
    <source>
        <dbReference type="EMBL" id="TCK22515.1"/>
    </source>
</evidence>
<feature type="compositionally biased region" description="Polar residues" evidence="12">
    <location>
        <begin position="1"/>
        <end position="12"/>
    </location>
</feature>
<keyword evidence="7 11" id="KW-0067">ATP-binding</keyword>
<evidence type="ECO:0000259" key="13">
    <source>
        <dbReference type="Pfam" id="PF13538"/>
    </source>
</evidence>
<feature type="domain" description="UvrD-like helicase C-terminal" evidence="13">
    <location>
        <begin position="592"/>
        <end position="638"/>
    </location>
</feature>
<dbReference type="InterPro" id="IPR006344">
    <property type="entry name" value="RecD"/>
</dbReference>
<protein>
    <recommendedName>
        <fullName evidence="11">RecBCD enzyme subunit RecD</fullName>
        <ecNumber evidence="11">5.6.2.3</ecNumber>
    </recommendedName>
    <alternativeName>
        <fullName evidence="11">DNA 5'-3' helicase subunit RecD</fullName>
    </alternativeName>
    <alternativeName>
        <fullName evidence="11">Exonuclease V subunit RecD</fullName>
        <shortName evidence="11">ExoV subunit RecD</shortName>
    </alternativeName>
    <alternativeName>
        <fullName evidence="11">Helicase/nuclease RecBCD subunit RecD</fullName>
    </alternativeName>
</protein>
<dbReference type="AlphaFoldDB" id="A0A4R1HPD1"/>
<dbReference type="CDD" id="cd17933">
    <property type="entry name" value="DEXSc_RecD-like"/>
    <property type="match status" value="1"/>
</dbReference>
<gene>
    <name evidence="11" type="primary">recD</name>
    <name evidence="15" type="ORF">EV378_6520</name>
</gene>
<keyword evidence="8 11" id="KW-0238">DNA-binding</keyword>
<evidence type="ECO:0000313" key="16">
    <source>
        <dbReference type="Proteomes" id="UP000295560"/>
    </source>
</evidence>
<evidence type="ECO:0000256" key="11">
    <source>
        <dbReference type="HAMAP-Rule" id="MF_01487"/>
    </source>
</evidence>
<dbReference type="GO" id="GO:0009338">
    <property type="term" value="C:exodeoxyribonuclease V complex"/>
    <property type="evidence" value="ECO:0007669"/>
    <property type="project" value="InterPro"/>
</dbReference>
<dbReference type="PANTHER" id="PTHR43788">
    <property type="entry name" value="DNA2/NAM7 HELICASE FAMILY MEMBER"/>
    <property type="match status" value="1"/>
</dbReference>
<comment type="function">
    <text evidence="11">A helicase/nuclease that prepares dsDNA breaks (DSB) for recombinational DNA repair. Binds to DSBs and unwinds DNA via a highly rapid and processive ATP-dependent bidirectional helicase activity. Unwinds dsDNA until it encounters a Chi (crossover hotspot instigator) sequence from the 3' direction. Cuts ssDNA a few nucleotides 3' to the Chi site. The properties and activities of the enzyme are changed at Chi. The Chi-altered holoenzyme produces a long 3'-ssDNA overhang and facilitates RecA-binding to the ssDNA for homologous DNA recombination and repair. Holoenzyme degrades any linearized DNA that is unable to undergo homologous recombination. In the holoenzyme this subunit has ssDNA-dependent ATPase and 5'-3' helicase activity. When added to pre-assembled RecBC greatly stimulates nuclease activity and augments holoenzyme processivity. Negatively regulates the RecA-loading ability of RecBCD.</text>
</comment>
<dbReference type="SUPFAM" id="SSF52540">
    <property type="entry name" value="P-loop containing nucleoside triphosphate hydrolases"/>
    <property type="match status" value="1"/>
</dbReference>
<evidence type="ECO:0000256" key="6">
    <source>
        <dbReference type="ARBA" id="ARBA00022839"/>
    </source>
</evidence>
<keyword evidence="2 11" id="KW-0547">Nucleotide-binding</keyword>
<feature type="region of interest" description="Disordered" evidence="12">
    <location>
        <begin position="1"/>
        <end position="22"/>
    </location>
</feature>
<reference evidence="15 16" key="1">
    <citation type="submission" date="2019-03" db="EMBL/GenBank/DDBJ databases">
        <title>Sequencing the genomes of 1000 actinobacteria strains.</title>
        <authorList>
            <person name="Klenk H.-P."/>
        </authorList>
    </citation>
    <scope>NUCLEOTIDE SEQUENCE [LARGE SCALE GENOMIC DNA]</scope>
    <source>
        <strain evidence="15 16">DSM 44969</strain>
    </source>
</reference>
<accession>A0A4R1HPD1</accession>
<dbReference type="NCBIfam" id="TIGR01447">
    <property type="entry name" value="recD"/>
    <property type="match status" value="1"/>
</dbReference>
<dbReference type="Pfam" id="PF13245">
    <property type="entry name" value="AAA_19"/>
    <property type="match status" value="1"/>
</dbReference>
<dbReference type="InterPro" id="IPR027417">
    <property type="entry name" value="P-loop_NTPase"/>
</dbReference>
<dbReference type="Pfam" id="PF13538">
    <property type="entry name" value="UvrD_C_2"/>
    <property type="match status" value="1"/>
</dbReference>
<evidence type="ECO:0000259" key="14">
    <source>
        <dbReference type="Pfam" id="PF21185"/>
    </source>
</evidence>
<dbReference type="GO" id="GO:0000724">
    <property type="term" value="P:double-strand break repair via homologous recombination"/>
    <property type="evidence" value="ECO:0007669"/>
    <property type="project" value="UniProtKB-UniRule"/>
</dbReference>
<keyword evidence="5 11" id="KW-0347">Helicase</keyword>
<organism evidence="15 16">
    <name type="scientific">Pseudonocardia endophytica</name>
    <dbReference type="NCBI Taxonomy" id="401976"/>
    <lineage>
        <taxon>Bacteria</taxon>
        <taxon>Bacillati</taxon>
        <taxon>Actinomycetota</taxon>
        <taxon>Actinomycetes</taxon>
        <taxon>Pseudonocardiales</taxon>
        <taxon>Pseudonocardiaceae</taxon>
        <taxon>Pseudonocardia</taxon>
    </lineage>
</organism>
<dbReference type="RefSeq" id="WP_132431436.1">
    <property type="nucleotide sequence ID" value="NZ_SMFZ01000002.1"/>
</dbReference>
<keyword evidence="4 11" id="KW-0378">Hydrolase</keyword>
<evidence type="ECO:0000256" key="5">
    <source>
        <dbReference type="ARBA" id="ARBA00022806"/>
    </source>
</evidence>
<comment type="subunit">
    <text evidence="11">Heterotrimer of RecB, RecC and RecD. All subunits contribute to DNA-binding.</text>
</comment>
<dbReference type="PANTHER" id="PTHR43788:SF6">
    <property type="entry name" value="DNA HELICASE B"/>
    <property type="match status" value="1"/>
</dbReference>
<dbReference type="Pfam" id="PF21185">
    <property type="entry name" value="RecD_N"/>
    <property type="match status" value="1"/>
</dbReference>
<proteinExistence type="inferred from homology"/>
<dbReference type="OrthoDB" id="9763659at2"/>
<evidence type="ECO:0000256" key="8">
    <source>
        <dbReference type="ARBA" id="ARBA00023125"/>
    </source>
</evidence>
<dbReference type="GO" id="GO:0003677">
    <property type="term" value="F:DNA binding"/>
    <property type="evidence" value="ECO:0007669"/>
    <property type="project" value="UniProtKB-UniRule"/>
</dbReference>
<keyword evidence="9 11" id="KW-0234">DNA repair</keyword>
<dbReference type="InterPro" id="IPR041851">
    <property type="entry name" value="RecD_N_sf"/>
</dbReference>
<dbReference type="InterPro" id="IPR027785">
    <property type="entry name" value="UvrD-like_helicase_C"/>
</dbReference>
<dbReference type="Gene3D" id="3.40.50.300">
    <property type="entry name" value="P-loop containing nucleotide triphosphate hydrolases"/>
    <property type="match status" value="3"/>
</dbReference>
<dbReference type="HAMAP" id="MF_01487">
    <property type="entry name" value="RecD"/>
    <property type="match status" value="1"/>
</dbReference>
<feature type="domain" description="RecBCD enzyme subunit RecD N-terminal" evidence="14">
    <location>
        <begin position="36"/>
        <end position="152"/>
    </location>
</feature>
<evidence type="ECO:0000256" key="12">
    <source>
        <dbReference type="SAM" id="MobiDB-lite"/>
    </source>
</evidence>
<dbReference type="InterPro" id="IPR049550">
    <property type="entry name" value="RecD_N"/>
</dbReference>
<dbReference type="GO" id="GO:0016887">
    <property type="term" value="F:ATP hydrolysis activity"/>
    <property type="evidence" value="ECO:0007669"/>
    <property type="project" value="RHEA"/>
</dbReference>
<dbReference type="Proteomes" id="UP000295560">
    <property type="component" value="Unassembled WGS sequence"/>
</dbReference>
<evidence type="ECO:0000256" key="3">
    <source>
        <dbReference type="ARBA" id="ARBA00022763"/>
    </source>
</evidence>
<dbReference type="Gene3D" id="1.10.10.1020">
    <property type="entry name" value="RecBCD complex, subunit RecD, N-terminal domain"/>
    <property type="match status" value="1"/>
</dbReference>
<evidence type="ECO:0000256" key="9">
    <source>
        <dbReference type="ARBA" id="ARBA00023204"/>
    </source>
</evidence>
<evidence type="ECO:0000256" key="2">
    <source>
        <dbReference type="ARBA" id="ARBA00022741"/>
    </source>
</evidence>
<keyword evidence="3 11" id="KW-0227">DNA damage</keyword>
<evidence type="ECO:0000256" key="10">
    <source>
        <dbReference type="ARBA" id="ARBA00023235"/>
    </source>
</evidence>
<evidence type="ECO:0000256" key="4">
    <source>
        <dbReference type="ARBA" id="ARBA00022801"/>
    </source>
</evidence>
<dbReference type="CDD" id="cd18809">
    <property type="entry name" value="SF1_C_RecD"/>
    <property type="match status" value="1"/>
</dbReference>
<evidence type="ECO:0000256" key="7">
    <source>
        <dbReference type="ARBA" id="ARBA00022840"/>
    </source>
</evidence>
<dbReference type="InterPro" id="IPR050534">
    <property type="entry name" value="Coronavir_polyprotein_1ab"/>
</dbReference>
<sequence>MTATDAPATTPSRPERDPYGPRVARTATGVLALFNEAEVLAPGDVHVARRLARLGGRGDPTGLPPGGSAEPESVVLAAALAVRAIRSGSVCVDLTEVRETAAPEGEVVVDVSTLPWPEPAAWRAECAASPLVADGEHAPPGCPLRLVGNLLYLERYWQEEELVRTQFQQRSGPVTAVDPQRLRAALDRLLGEPGAERQRLAAAVAALRPVSVVAGGPGTGKTTTVARLLAVLHYLHGAVPGRPPLRVALAAPTGKAAARLTQSVTHAVGTMPEADRGAVAGTSASTLHRLLGARGTTGRFRHHRGNRLPHDVVVVDETSMVSLTMMARLLDAVRPDARLVLVGDPDQLASVEAGAVLGDLALARGPEEPELQDALVACGAFRADRRPLGSGAEQAAAGPGEPCPPQRVEHGVVRLTRNWRFEGTIAAFAAAVQGDDADRAVELLRSGSAELSFVEADPETVGAEGLATLRAEVVRAGGDLIGAASEGNAEQSLRVLDEHRLLCGHRRGPHGVARWTGEVERWLAAARPGFDAEAPWYPGRPLLVTENDYDLDLFNGDTGVVVRTPDGRRAVFSRDGVPTGYEPARLGAVGTVWAMTVHRSQGSQFNAVTVVLPPPDSPVMTRELLYTAVTRARKRVRLLGTEEAVRAAIARPAGRASGLRERLAVR</sequence>